<dbReference type="Pfam" id="PF00903">
    <property type="entry name" value="Glyoxalase"/>
    <property type="match status" value="1"/>
</dbReference>
<evidence type="ECO:0000256" key="2">
    <source>
        <dbReference type="ARBA" id="ARBA00008784"/>
    </source>
</evidence>
<dbReference type="InterPro" id="IPR000486">
    <property type="entry name" value="Xdiol_ring_cleave_dOase_1/2"/>
</dbReference>
<dbReference type="InterPro" id="IPR004360">
    <property type="entry name" value="Glyas_Fos-R_dOase_dom"/>
</dbReference>
<evidence type="ECO:0000256" key="4">
    <source>
        <dbReference type="ARBA" id="ARBA00022797"/>
    </source>
</evidence>
<dbReference type="PANTHER" id="PTHR36113">
    <property type="entry name" value="LYASE, PUTATIVE-RELATED-RELATED"/>
    <property type="match status" value="1"/>
</dbReference>
<dbReference type="CDD" id="cd06587">
    <property type="entry name" value="VOC"/>
    <property type="match status" value="1"/>
</dbReference>
<reference evidence="9" key="1">
    <citation type="journal article" date="2015" name="Nature">
        <title>Complex archaea that bridge the gap between prokaryotes and eukaryotes.</title>
        <authorList>
            <person name="Spang A."/>
            <person name="Saw J.H."/>
            <person name="Jorgensen S.L."/>
            <person name="Zaremba-Niedzwiedzka K."/>
            <person name="Martijn J."/>
            <person name="Lind A.E."/>
            <person name="van Eijk R."/>
            <person name="Schleper C."/>
            <person name="Guy L."/>
            <person name="Ettema T.J."/>
        </authorList>
    </citation>
    <scope>NUCLEOTIDE SEQUENCE</scope>
</reference>
<keyword evidence="5" id="KW-0223">Dioxygenase</keyword>
<evidence type="ECO:0000256" key="5">
    <source>
        <dbReference type="ARBA" id="ARBA00022964"/>
    </source>
</evidence>
<name>A0A0F9QMI9_9ZZZZ</name>
<keyword evidence="3" id="KW-0479">Metal-binding</keyword>
<evidence type="ECO:0000256" key="3">
    <source>
        <dbReference type="ARBA" id="ARBA00022723"/>
    </source>
</evidence>
<keyword evidence="7" id="KW-0408">Iron</keyword>
<evidence type="ECO:0000256" key="1">
    <source>
        <dbReference type="ARBA" id="ARBA00001954"/>
    </source>
</evidence>
<protein>
    <recommendedName>
        <fullName evidence="8">VOC domain-containing protein</fullName>
    </recommendedName>
</protein>
<comment type="cofactor">
    <cofactor evidence="1">
        <name>Fe(2+)</name>
        <dbReference type="ChEBI" id="CHEBI:29033"/>
    </cofactor>
</comment>
<keyword evidence="6" id="KW-0560">Oxidoreductase</keyword>
<dbReference type="PROSITE" id="PS00082">
    <property type="entry name" value="EXTRADIOL_DIOXYGENAS"/>
    <property type="match status" value="1"/>
</dbReference>
<dbReference type="PROSITE" id="PS51819">
    <property type="entry name" value="VOC"/>
    <property type="match status" value="1"/>
</dbReference>
<dbReference type="GO" id="GO:0008198">
    <property type="term" value="F:ferrous iron binding"/>
    <property type="evidence" value="ECO:0007669"/>
    <property type="project" value="InterPro"/>
</dbReference>
<keyword evidence="4" id="KW-0058">Aromatic hydrocarbons catabolism</keyword>
<comment type="similarity">
    <text evidence="2">Belongs to the extradiol ring-cleavage dioxygenase family.</text>
</comment>
<dbReference type="EMBL" id="LAZR01001496">
    <property type="protein sequence ID" value="KKN43684.1"/>
    <property type="molecule type" value="Genomic_DNA"/>
</dbReference>
<dbReference type="PANTHER" id="PTHR36113:SF6">
    <property type="entry name" value="FOSFOMYCIN RESISTANCE PROTEIN FOSX"/>
    <property type="match status" value="1"/>
</dbReference>
<evidence type="ECO:0000256" key="6">
    <source>
        <dbReference type="ARBA" id="ARBA00023002"/>
    </source>
</evidence>
<organism evidence="9">
    <name type="scientific">marine sediment metagenome</name>
    <dbReference type="NCBI Taxonomy" id="412755"/>
    <lineage>
        <taxon>unclassified sequences</taxon>
        <taxon>metagenomes</taxon>
        <taxon>ecological metagenomes</taxon>
    </lineage>
</organism>
<comment type="caution">
    <text evidence="9">The sequence shown here is derived from an EMBL/GenBank/DDBJ whole genome shotgun (WGS) entry which is preliminary data.</text>
</comment>
<evidence type="ECO:0000259" key="8">
    <source>
        <dbReference type="PROSITE" id="PS51819"/>
    </source>
</evidence>
<dbReference type="InterPro" id="IPR051332">
    <property type="entry name" value="Fosfomycin_Res_Enzymes"/>
</dbReference>
<dbReference type="AlphaFoldDB" id="A0A0F9QMI9"/>
<gene>
    <name evidence="9" type="ORF">LCGC14_0700840</name>
</gene>
<evidence type="ECO:0000313" key="9">
    <source>
        <dbReference type="EMBL" id="KKN43684.1"/>
    </source>
</evidence>
<dbReference type="InterPro" id="IPR037523">
    <property type="entry name" value="VOC_core"/>
</dbReference>
<evidence type="ECO:0000256" key="7">
    <source>
        <dbReference type="ARBA" id="ARBA00023004"/>
    </source>
</evidence>
<proteinExistence type="inferred from homology"/>
<dbReference type="SUPFAM" id="SSF54593">
    <property type="entry name" value="Glyoxalase/Bleomycin resistance protein/Dihydroxybiphenyl dioxygenase"/>
    <property type="match status" value="1"/>
</dbReference>
<accession>A0A0F9QMI9</accession>
<feature type="domain" description="VOC" evidence="8">
    <location>
        <begin position="11"/>
        <end position="142"/>
    </location>
</feature>
<dbReference type="GO" id="GO:0051213">
    <property type="term" value="F:dioxygenase activity"/>
    <property type="evidence" value="ECO:0007669"/>
    <property type="project" value="UniProtKB-KW"/>
</dbReference>
<dbReference type="InterPro" id="IPR029068">
    <property type="entry name" value="Glyas_Bleomycin-R_OHBP_Dase"/>
</dbReference>
<sequence>MTDKKFPELQGLHHFAWKCRDCEETIDFYEGILELPMVHEIRKDYVPSTGQYAPYRHIFFQMKDGSYIAFFELGDNLGIKTDTDDWIVHFAFKANNREELLKAKARLEINGIEVIGPTRHDNFIESIYFFDPNGLRLEITYVIK</sequence>
<dbReference type="Gene3D" id="3.10.180.10">
    <property type="entry name" value="2,3-Dihydroxybiphenyl 1,2-Dioxygenase, domain 1"/>
    <property type="match status" value="1"/>
</dbReference>